<reference evidence="2 3" key="1">
    <citation type="submission" date="2016-10" db="EMBL/GenBank/DDBJ databases">
        <authorList>
            <person name="de Groot N.N."/>
        </authorList>
    </citation>
    <scope>NUCLEOTIDE SEQUENCE [LARGE SCALE GENOMIC DNA]</scope>
    <source>
        <strain evidence="2 3">ATCC BAA-466</strain>
    </source>
</reference>
<name>A0A1G7PVM1_9LACT</name>
<proteinExistence type="predicted"/>
<feature type="transmembrane region" description="Helical" evidence="1">
    <location>
        <begin position="86"/>
        <end position="103"/>
    </location>
</feature>
<sequence>MNSVDGVSGLSQNLLLGLLWLFLIVSMIGTVVMIILLIKRGDERKRLILNKSAISAFITAVILFVIHIIWKIFFEQESSFGLESNPAIYLGLVSIVFNTAYLINSRKYQ</sequence>
<organism evidence="2 3">
    <name type="scientific">Facklamia miroungae</name>
    <dbReference type="NCBI Taxonomy" id="120956"/>
    <lineage>
        <taxon>Bacteria</taxon>
        <taxon>Bacillati</taxon>
        <taxon>Bacillota</taxon>
        <taxon>Bacilli</taxon>
        <taxon>Lactobacillales</taxon>
        <taxon>Aerococcaceae</taxon>
        <taxon>Facklamia</taxon>
    </lineage>
</organism>
<dbReference type="AlphaFoldDB" id="A0A1G7PVM1"/>
<dbReference type="OrthoDB" id="1699224at2"/>
<keyword evidence="3" id="KW-1185">Reference proteome</keyword>
<feature type="transmembrane region" description="Helical" evidence="1">
    <location>
        <begin position="54"/>
        <end position="74"/>
    </location>
</feature>
<accession>A0A1G7PVM1</accession>
<dbReference type="EMBL" id="FNCK01000001">
    <property type="protein sequence ID" value="SDF90367.1"/>
    <property type="molecule type" value="Genomic_DNA"/>
</dbReference>
<gene>
    <name evidence="2" type="ORF">SAMN05421791_101392</name>
</gene>
<keyword evidence="1" id="KW-0812">Transmembrane</keyword>
<dbReference type="STRING" id="120956.SAMN05421791_101392"/>
<keyword evidence="1" id="KW-0472">Membrane</keyword>
<keyword evidence="1" id="KW-1133">Transmembrane helix</keyword>
<feature type="transmembrane region" description="Helical" evidence="1">
    <location>
        <begin position="14"/>
        <end position="38"/>
    </location>
</feature>
<dbReference type="RefSeq" id="WP_090289081.1">
    <property type="nucleotide sequence ID" value="NZ_FNCK01000001.1"/>
</dbReference>
<evidence type="ECO:0000313" key="3">
    <source>
        <dbReference type="Proteomes" id="UP000199708"/>
    </source>
</evidence>
<evidence type="ECO:0000256" key="1">
    <source>
        <dbReference type="SAM" id="Phobius"/>
    </source>
</evidence>
<dbReference type="Proteomes" id="UP000199708">
    <property type="component" value="Unassembled WGS sequence"/>
</dbReference>
<protein>
    <submittedName>
        <fullName evidence="2">Uncharacterized protein</fullName>
    </submittedName>
</protein>
<evidence type="ECO:0000313" key="2">
    <source>
        <dbReference type="EMBL" id="SDF90367.1"/>
    </source>
</evidence>